<accession>A0AAE0DZM0</accession>
<dbReference type="Pfam" id="PF14392">
    <property type="entry name" value="zf-CCHC_4"/>
    <property type="match status" value="1"/>
</dbReference>
<protein>
    <recommendedName>
        <fullName evidence="3">CCHC-type domain-containing protein</fullName>
    </recommendedName>
</protein>
<feature type="compositionally biased region" description="Polar residues" evidence="2">
    <location>
        <begin position="110"/>
        <end position="132"/>
    </location>
</feature>
<dbReference type="PROSITE" id="PS50158">
    <property type="entry name" value="ZF_CCHC"/>
    <property type="match status" value="1"/>
</dbReference>
<evidence type="ECO:0000259" key="3">
    <source>
        <dbReference type="PROSITE" id="PS50158"/>
    </source>
</evidence>
<keyword evidence="1" id="KW-0863">Zinc-finger</keyword>
<dbReference type="EMBL" id="JANJYJ010000007">
    <property type="protein sequence ID" value="KAK3198863.1"/>
    <property type="molecule type" value="Genomic_DNA"/>
</dbReference>
<keyword evidence="5" id="KW-1185">Reference proteome</keyword>
<proteinExistence type="predicted"/>
<keyword evidence="1" id="KW-0479">Metal-binding</keyword>
<keyword evidence="1" id="KW-0862">Zinc</keyword>
<comment type="caution">
    <text evidence="4">The sequence shown here is derived from an EMBL/GenBank/DDBJ whole genome shotgun (WGS) entry which is preliminary data.</text>
</comment>
<name>A0AAE0DZM0_9ROSI</name>
<dbReference type="GO" id="GO:0003676">
    <property type="term" value="F:nucleic acid binding"/>
    <property type="evidence" value="ECO:0007669"/>
    <property type="project" value="InterPro"/>
</dbReference>
<dbReference type="Proteomes" id="UP001281410">
    <property type="component" value="Unassembled WGS sequence"/>
</dbReference>
<dbReference type="AlphaFoldDB" id="A0AAE0DZM0"/>
<dbReference type="InterPro" id="IPR025836">
    <property type="entry name" value="Zn_knuckle_CX2CX4HX4C"/>
</dbReference>
<gene>
    <name evidence="4" type="ORF">Dsin_022278</name>
</gene>
<evidence type="ECO:0000313" key="4">
    <source>
        <dbReference type="EMBL" id="KAK3198863.1"/>
    </source>
</evidence>
<dbReference type="PANTHER" id="PTHR31286:SF99">
    <property type="entry name" value="DUF4283 DOMAIN-CONTAINING PROTEIN"/>
    <property type="match status" value="1"/>
</dbReference>
<sequence>MQVWVRLSKLPIEWIDVELLRLIGGMLGTANKVDHITESHARWRFSRICVELDISQPLKSELEVNDRCIRVEYENLGLICFQCGRVGHSKESCMEGVGNHKEGVMASGPVSGSDTNNGDIGSSGVTNDTYGP</sequence>
<dbReference type="PANTHER" id="PTHR31286">
    <property type="entry name" value="GLYCINE-RICH CELL WALL STRUCTURAL PROTEIN 1.8-LIKE"/>
    <property type="match status" value="1"/>
</dbReference>
<organism evidence="4 5">
    <name type="scientific">Dipteronia sinensis</name>
    <dbReference type="NCBI Taxonomy" id="43782"/>
    <lineage>
        <taxon>Eukaryota</taxon>
        <taxon>Viridiplantae</taxon>
        <taxon>Streptophyta</taxon>
        <taxon>Embryophyta</taxon>
        <taxon>Tracheophyta</taxon>
        <taxon>Spermatophyta</taxon>
        <taxon>Magnoliopsida</taxon>
        <taxon>eudicotyledons</taxon>
        <taxon>Gunneridae</taxon>
        <taxon>Pentapetalae</taxon>
        <taxon>rosids</taxon>
        <taxon>malvids</taxon>
        <taxon>Sapindales</taxon>
        <taxon>Sapindaceae</taxon>
        <taxon>Hippocastanoideae</taxon>
        <taxon>Acereae</taxon>
        <taxon>Dipteronia</taxon>
    </lineage>
</organism>
<dbReference type="GO" id="GO:0008270">
    <property type="term" value="F:zinc ion binding"/>
    <property type="evidence" value="ECO:0007669"/>
    <property type="project" value="UniProtKB-KW"/>
</dbReference>
<dbReference type="InterPro" id="IPR040256">
    <property type="entry name" value="At4g02000-like"/>
</dbReference>
<feature type="domain" description="CCHC-type" evidence="3">
    <location>
        <begin position="80"/>
        <end position="93"/>
    </location>
</feature>
<evidence type="ECO:0000313" key="5">
    <source>
        <dbReference type="Proteomes" id="UP001281410"/>
    </source>
</evidence>
<evidence type="ECO:0000256" key="1">
    <source>
        <dbReference type="PROSITE-ProRule" id="PRU00047"/>
    </source>
</evidence>
<evidence type="ECO:0000256" key="2">
    <source>
        <dbReference type="SAM" id="MobiDB-lite"/>
    </source>
</evidence>
<feature type="region of interest" description="Disordered" evidence="2">
    <location>
        <begin position="104"/>
        <end position="132"/>
    </location>
</feature>
<dbReference type="InterPro" id="IPR001878">
    <property type="entry name" value="Znf_CCHC"/>
</dbReference>
<reference evidence="4" key="1">
    <citation type="journal article" date="2023" name="Plant J.">
        <title>Genome sequences and population genomics provide insights into the demographic history, inbreeding, and mutation load of two 'living fossil' tree species of Dipteronia.</title>
        <authorList>
            <person name="Feng Y."/>
            <person name="Comes H.P."/>
            <person name="Chen J."/>
            <person name="Zhu S."/>
            <person name="Lu R."/>
            <person name="Zhang X."/>
            <person name="Li P."/>
            <person name="Qiu J."/>
            <person name="Olsen K.M."/>
            <person name="Qiu Y."/>
        </authorList>
    </citation>
    <scope>NUCLEOTIDE SEQUENCE</scope>
    <source>
        <strain evidence="4">NBL</strain>
    </source>
</reference>